<dbReference type="SUPFAM" id="SSF51679">
    <property type="entry name" value="Bacterial luciferase-like"/>
    <property type="match status" value="1"/>
</dbReference>
<protein>
    <submittedName>
        <fullName evidence="6">LLM class flavin-dependent oxidoreductase</fullName>
    </submittedName>
</protein>
<dbReference type="InterPro" id="IPR011251">
    <property type="entry name" value="Luciferase-like_dom"/>
</dbReference>
<sequence>MRLGIWAPLPHTIRAEAEMERAIAELGTAGAGGASDTSFEFAARILQQAEGAGFSISLIAERWLGPDLESWVMASALSQRTQRMELMVAAHPGIVTPQAVAKMGASLDRISGGRFAINLVNGWWPDELNLFGNGGWLESSADRAARLGEFVRVLRGLWTQEAFSFRGRYYTVDKASLPLKARRSPPPIYAASRSPEGKALVAESCDVWFADYVPDYRLYHDNLTAMTQEIAEMKALAARHGRELGIGLSAHVICADTLDEAHAQAEEMLDYGKRSRIAAVAARGLGAGLVGTPDLLAQRIEMYSRVGVDCLMLRFHPMAEGLAGFTEKVVPLLRERLVIDAGAMQPELEPVDG</sequence>
<dbReference type="PANTHER" id="PTHR42847:SF4">
    <property type="entry name" value="ALKANESULFONATE MONOOXYGENASE-RELATED"/>
    <property type="match status" value="1"/>
</dbReference>
<evidence type="ECO:0000259" key="5">
    <source>
        <dbReference type="Pfam" id="PF00296"/>
    </source>
</evidence>
<comment type="caution">
    <text evidence="6">The sequence shown here is derived from an EMBL/GenBank/DDBJ whole genome shotgun (WGS) entry which is preliminary data.</text>
</comment>
<dbReference type="InterPro" id="IPR036661">
    <property type="entry name" value="Luciferase-like_sf"/>
</dbReference>
<reference evidence="7" key="1">
    <citation type="journal article" date="2019" name="Int. J. Syst. Evol. Microbiol.">
        <title>The Global Catalogue of Microorganisms (GCM) 10K type strain sequencing project: providing services to taxonomists for standard genome sequencing and annotation.</title>
        <authorList>
            <consortium name="The Broad Institute Genomics Platform"/>
            <consortium name="The Broad Institute Genome Sequencing Center for Infectious Disease"/>
            <person name="Wu L."/>
            <person name="Ma J."/>
        </authorList>
    </citation>
    <scope>NUCLEOTIDE SEQUENCE [LARGE SCALE GENOMIC DNA]</scope>
    <source>
        <strain evidence="7">CGMCC 1.16326</strain>
    </source>
</reference>
<evidence type="ECO:0000313" key="6">
    <source>
        <dbReference type="EMBL" id="MFC5394084.1"/>
    </source>
</evidence>
<gene>
    <name evidence="6" type="ORF">ACFPPC_15695</name>
</gene>
<dbReference type="Proteomes" id="UP001596104">
    <property type="component" value="Unassembled WGS sequence"/>
</dbReference>
<evidence type="ECO:0000256" key="4">
    <source>
        <dbReference type="ARBA" id="ARBA00023033"/>
    </source>
</evidence>
<feature type="domain" description="Luciferase-like" evidence="5">
    <location>
        <begin position="27"/>
        <end position="309"/>
    </location>
</feature>
<dbReference type="Pfam" id="PF00296">
    <property type="entry name" value="Bac_luciferase"/>
    <property type="match status" value="1"/>
</dbReference>
<keyword evidence="3" id="KW-0560">Oxidoreductase</keyword>
<dbReference type="EMBL" id="JBHSLV010000026">
    <property type="protein sequence ID" value="MFC5394084.1"/>
    <property type="molecule type" value="Genomic_DNA"/>
</dbReference>
<organism evidence="6 7">
    <name type="scientific">Bosea vestrisii</name>
    <dbReference type="NCBI Taxonomy" id="151416"/>
    <lineage>
        <taxon>Bacteria</taxon>
        <taxon>Pseudomonadati</taxon>
        <taxon>Pseudomonadota</taxon>
        <taxon>Alphaproteobacteria</taxon>
        <taxon>Hyphomicrobiales</taxon>
        <taxon>Boseaceae</taxon>
        <taxon>Bosea</taxon>
    </lineage>
</organism>
<evidence type="ECO:0000256" key="2">
    <source>
        <dbReference type="ARBA" id="ARBA00022643"/>
    </source>
</evidence>
<dbReference type="InterPro" id="IPR050172">
    <property type="entry name" value="SsuD_RutA_monooxygenase"/>
</dbReference>
<keyword evidence="4" id="KW-0503">Monooxygenase</keyword>
<keyword evidence="7" id="KW-1185">Reference proteome</keyword>
<dbReference type="PANTHER" id="PTHR42847">
    <property type="entry name" value="ALKANESULFONATE MONOOXYGENASE"/>
    <property type="match status" value="1"/>
</dbReference>
<proteinExistence type="predicted"/>
<name>A0ABW0HGH7_9HYPH</name>
<dbReference type="Gene3D" id="3.20.20.30">
    <property type="entry name" value="Luciferase-like domain"/>
    <property type="match status" value="1"/>
</dbReference>
<evidence type="ECO:0000313" key="7">
    <source>
        <dbReference type="Proteomes" id="UP001596104"/>
    </source>
</evidence>
<dbReference type="RefSeq" id="WP_291680431.1">
    <property type="nucleotide sequence ID" value="NZ_JBHSLV010000026.1"/>
</dbReference>
<evidence type="ECO:0000256" key="1">
    <source>
        <dbReference type="ARBA" id="ARBA00022630"/>
    </source>
</evidence>
<evidence type="ECO:0000256" key="3">
    <source>
        <dbReference type="ARBA" id="ARBA00023002"/>
    </source>
</evidence>
<keyword evidence="1" id="KW-0285">Flavoprotein</keyword>
<keyword evidence="2" id="KW-0288">FMN</keyword>
<accession>A0ABW0HGH7</accession>